<accession>A0A0F9QHJ4</accession>
<dbReference type="AlphaFoldDB" id="A0A0F9QHJ4"/>
<dbReference type="PROSITE" id="PS51257">
    <property type="entry name" value="PROKAR_LIPOPROTEIN"/>
    <property type="match status" value="1"/>
</dbReference>
<proteinExistence type="predicted"/>
<sequence>MKWLIIILVITLVGCELSPAYREMRAKERKEKWEGPCVEAVVKKDKLIHMACMNKDHKLVIEGEFVICRCPDKEQKK</sequence>
<gene>
    <name evidence="1" type="ORF">LCGC14_0702120</name>
</gene>
<organism evidence="1">
    <name type="scientific">marine sediment metagenome</name>
    <dbReference type="NCBI Taxonomy" id="412755"/>
    <lineage>
        <taxon>unclassified sequences</taxon>
        <taxon>metagenomes</taxon>
        <taxon>ecological metagenomes</taxon>
    </lineage>
</organism>
<evidence type="ECO:0000313" key="1">
    <source>
        <dbReference type="EMBL" id="KKN43565.1"/>
    </source>
</evidence>
<reference evidence="1" key="1">
    <citation type="journal article" date="2015" name="Nature">
        <title>Complex archaea that bridge the gap between prokaryotes and eukaryotes.</title>
        <authorList>
            <person name="Spang A."/>
            <person name="Saw J.H."/>
            <person name="Jorgensen S.L."/>
            <person name="Zaremba-Niedzwiedzka K."/>
            <person name="Martijn J."/>
            <person name="Lind A.E."/>
            <person name="van Eijk R."/>
            <person name="Schleper C."/>
            <person name="Guy L."/>
            <person name="Ettema T.J."/>
        </authorList>
    </citation>
    <scope>NUCLEOTIDE SEQUENCE</scope>
</reference>
<protein>
    <submittedName>
        <fullName evidence="1">Uncharacterized protein</fullName>
    </submittedName>
</protein>
<dbReference type="EMBL" id="LAZR01001504">
    <property type="protein sequence ID" value="KKN43565.1"/>
    <property type="molecule type" value="Genomic_DNA"/>
</dbReference>
<name>A0A0F9QHJ4_9ZZZZ</name>
<comment type="caution">
    <text evidence="1">The sequence shown here is derived from an EMBL/GenBank/DDBJ whole genome shotgun (WGS) entry which is preliminary data.</text>
</comment>